<comment type="caution">
    <text evidence="1">The sequence shown here is derived from an EMBL/GenBank/DDBJ whole genome shotgun (WGS) entry which is preliminary data.</text>
</comment>
<evidence type="ECO:0000313" key="1">
    <source>
        <dbReference type="EMBL" id="KAH8012241.1"/>
    </source>
</evidence>
<dbReference type="Proteomes" id="UP000827872">
    <property type="component" value="Linkage Group LG13"/>
</dbReference>
<sequence length="131" mass="15324">MYRGSLCKSELAQRKRKQAIKETVKQNEILYKIRNLAYTYAYYRIHTYTCASLSPYIQKAITVWFFLQKRKSKQLTVPQTSVLSKQNRIKRTPQNGKQRVYNGHTKVVDEAYATGALQPFLVYGPIKLFPL</sequence>
<proteinExistence type="predicted"/>
<reference evidence="1" key="1">
    <citation type="submission" date="2021-08" db="EMBL/GenBank/DDBJ databases">
        <title>The first chromosome-level gecko genome reveals the dynamic sex chromosomes of Neotropical dwarf geckos (Sphaerodactylidae: Sphaerodactylus).</title>
        <authorList>
            <person name="Pinto B.J."/>
            <person name="Keating S.E."/>
            <person name="Gamble T."/>
        </authorList>
    </citation>
    <scope>NUCLEOTIDE SEQUENCE</scope>
    <source>
        <strain evidence="1">TG3544</strain>
    </source>
</reference>
<keyword evidence="2" id="KW-1185">Reference proteome</keyword>
<protein>
    <submittedName>
        <fullName evidence="1">Uncharacterized protein</fullName>
    </submittedName>
</protein>
<evidence type="ECO:0000313" key="2">
    <source>
        <dbReference type="Proteomes" id="UP000827872"/>
    </source>
</evidence>
<name>A0ACB8FYQ9_9SAUR</name>
<gene>
    <name evidence="1" type="ORF">K3G42_015903</name>
</gene>
<dbReference type="EMBL" id="CM037626">
    <property type="protein sequence ID" value="KAH8012241.1"/>
    <property type="molecule type" value="Genomic_DNA"/>
</dbReference>
<organism evidence="1 2">
    <name type="scientific">Sphaerodactylus townsendi</name>
    <dbReference type="NCBI Taxonomy" id="933632"/>
    <lineage>
        <taxon>Eukaryota</taxon>
        <taxon>Metazoa</taxon>
        <taxon>Chordata</taxon>
        <taxon>Craniata</taxon>
        <taxon>Vertebrata</taxon>
        <taxon>Euteleostomi</taxon>
        <taxon>Lepidosauria</taxon>
        <taxon>Squamata</taxon>
        <taxon>Bifurcata</taxon>
        <taxon>Gekkota</taxon>
        <taxon>Sphaerodactylidae</taxon>
        <taxon>Sphaerodactylus</taxon>
    </lineage>
</organism>
<accession>A0ACB8FYQ9</accession>